<dbReference type="Proteomes" id="UP000000314">
    <property type="component" value="Chromosome 4"/>
</dbReference>
<reference evidence="12 13" key="1">
    <citation type="journal article" date="2009" name="Nat. Biotechnol.">
        <title>Genome sequence of the recombinant protein production host Pichia pastoris.</title>
        <authorList>
            <person name="De Schutter K."/>
            <person name="Lin Y.C."/>
            <person name="Tiels P."/>
            <person name="Van Hecke A."/>
            <person name="Glinka S."/>
            <person name="Weber-Lehmann J."/>
            <person name="Rouze P."/>
            <person name="Van de Peer Y."/>
            <person name="Callewaert N."/>
        </authorList>
    </citation>
    <scope>NUCLEOTIDE SEQUENCE [LARGE SCALE GENOMIC DNA]</scope>
    <source>
        <strain evidence="13">GS115 / ATCC 20864</strain>
    </source>
</reference>
<dbReference type="RefSeq" id="XP_002494219.1">
    <property type="nucleotide sequence ID" value="XM_002494174.1"/>
</dbReference>
<evidence type="ECO:0000313" key="13">
    <source>
        <dbReference type="Proteomes" id="UP000000314"/>
    </source>
</evidence>
<dbReference type="InParanoid" id="C4R8W5"/>
<evidence type="ECO:0000256" key="11">
    <source>
        <dbReference type="SAM" id="Phobius"/>
    </source>
</evidence>
<feature type="transmembrane region" description="Helical" evidence="11">
    <location>
        <begin position="117"/>
        <end position="137"/>
    </location>
</feature>
<dbReference type="PRINTS" id="PR00660">
    <property type="entry name" value="ERLUMENR"/>
</dbReference>
<dbReference type="AlphaFoldDB" id="C4R8W5"/>
<dbReference type="KEGG" id="ppa:PAS_chr4_0775"/>
<dbReference type="GO" id="GO:0006890">
    <property type="term" value="P:retrograde vesicle-mediated transport, Golgi to endoplasmic reticulum"/>
    <property type="evidence" value="ECO:0007669"/>
    <property type="project" value="EnsemblFungi"/>
</dbReference>
<dbReference type="GO" id="GO:0005789">
    <property type="term" value="C:endoplasmic reticulum membrane"/>
    <property type="evidence" value="ECO:0007669"/>
    <property type="project" value="UniProtKB-SubCell"/>
</dbReference>
<dbReference type="FunCoup" id="C4R8W5">
    <property type="interactions" value="380"/>
</dbReference>
<dbReference type="InterPro" id="IPR000133">
    <property type="entry name" value="ER_ret_rcpt"/>
</dbReference>
<dbReference type="GeneID" id="8201024"/>
<keyword evidence="9 11" id="KW-0472">Membrane</keyword>
<dbReference type="eggNOG" id="KOG3106">
    <property type="taxonomic scope" value="Eukaryota"/>
</dbReference>
<comment type="subcellular location">
    <subcellularLocation>
        <location evidence="1">Endoplasmic reticulum membrane</location>
        <topology evidence="1">Multi-pass membrane protein</topology>
    </subcellularLocation>
</comment>
<evidence type="ECO:0000313" key="12">
    <source>
        <dbReference type="EMBL" id="CAY72040.1"/>
    </source>
</evidence>
<keyword evidence="6" id="KW-0931">ER-Golgi transport</keyword>
<evidence type="ECO:0000256" key="8">
    <source>
        <dbReference type="ARBA" id="ARBA00022989"/>
    </source>
</evidence>
<evidence type="ECO:0000256" key="1">
    <source>
        <dbReference type="ARBA" id="ARBA00004477"/>
    </source>
</evidence>
<protein>
    <submittedName>
        <fullName evidence="12">HDEL receptor, an integral membrane protein that binds to the HDEL motif in proteins</fullName>
    </submittedName>
</protein>
<feature type="transmembrane region" description="Helical" evidence="11">
    <location>
        <begin position="149"/>
        <end position="166"/>
    </location>
</feature>
<organism evidence="12 13">
    <name type="scientific">Komagataella phaffii (strain GS115 / ATCC 20864)</name>
    <name type="common">Yeast</name>
    <name type="synonym">Pichia pastoris</name>
    <dbReference type="NCBI Taxonomy" id="644223"/>
    <lineage>
        <taxon>Eukaryota</taxon>
        <taxon>Fungi</taxon>
        <taxon>Dikarya</taxon>
        <taxon>Ascomycota</taxon>
        <taxon>Saccharomycotina</taxon>
        <taxon>Pichiomycetes</taxon>
        <taxon>Pichiales</taxon>
        <taxon>Pichiaceae</taxon>
        <taxon>Komagataella</taxon>
    </lineage>
</organism>
<evidence type="ECO:0000256" key="10">
    <source>
        <dbReference type="ARBA" id="ARBA00023170"/>
    </source>
</evidence>
<dbReference type="STRING" id="644223.C4R8W5"/>
<keyword evidence="7" id="KW-0653">Protein transport</keyword>
<comment type="similarity">
    <text evidence="2">Belongs to the ERD2 family.</text>
</comment>
<feature type="transmembrane region" description="Helical" evidence="11">
    <location>
        <begin position="91"/>
        <end position="111"/>
    </location>
</feature>
<dbReference type="GO" id="GO:0045015">
    <property type="term" value="F:HDEL sequence binding"/>
    <property type="evidence" value="ECO:0007669"/>
    <property type="project" value="EnsemblFungi"/>
</dbReference>
<dbReference type="GO" id="GO:0006621">
    <property type="term" value="P:protein retention in ER lumen"/>
    <property type="evidence" value="ECO:0007669"/>
    <property type="project" value="InterPro"/>
</dbReference>
<evidence type="ECO:0000256" key="5">
    <source>
        <dbReference type="ARBA" id="ARBA00022824"/>
    </source>
</evidence>
<dbReference type="OMA" id="WKSRSCE"/>
<dbReference type="EMBL" id="FN392322">
    <property type="protein sequence ID" value="CAY72040.1"/>
    <property type="molecule type" value="Genomic_DNA"/>
</dbReference>
<gene>
    <name evidence="12" type="ordered locus">PAS_chr4_0775</name>
</gene>
<dbReference type="PANTHER" id="PTHR10585">
    <property type="entry name" value="ER LUMEN PROTEIN RETAINING RECEPTOR"/>
    <property type="match status" value="1"/>
</dbReference>
<dbReference type="Pfam" id="PF00810">
    <property type="entry name" value="ER_lumen_recept"/>
    <property type="match status" value="1"/>
</dbReference>
<evidence type="ECO:0000256" key="7">
    <source>
        <dbReference type="ARBA" id="ARBA00022927"/>
    </source>
</evidence>
<dbReference type="SMR" id="C4R8W5"/>
<feature type="transmembrane region" description="Helical" evidence="11">
    <location>
        <begin position="62"/>
        <end position="79"/>
    </location>
</feature>
<evidence type="ECO:0000256" key="6">
    <source>
        <dbReference type="ARBA" id="ARBA00022892"/>
    </source>
</evidence>
<dbReference type="GO" id="GO:0015031">
    <property type="term" value="P:protein transport"/>
    <property type="evidence" value="ECO:0007669"/>
    <property type="project" value="UniProtKB-KW"/>
</dbReference>
<keyword evidence="13" id="KW-1185">Reference proteome</keyword>
<keyword evidence="5" id="KW-0256">Endoplasmic reticulum</keyword>
<accession>C4R8W5</accession>
<evidence type="ECO:0000256" key="2">
    <source>
        <dbReference type="ARBA" id="ARBA00010120"/>
    </source>
</evidence>
<evidence type="ECO:0000256" key="9">
    <source>
        <dbReference type="ARBA" id="ARBA00023136"/>
    </source>
</evidence>
<keyword evidence="8 11" id="KW-1133">Transmembrane helix</keyword>
<keyword evidence="4 11" id="KW-0812">Transmembrane</keyword>
<keyword evidence="10 12" id="KW-0675">Receptor</keyword>
<evidence type="ECO:0000256" key="4">
    <source>
        <dbReference type="ARBA" id="ARBA00022692"/>
    </source>
</evidence>
<dbReference type="OrthoDB" id="7694678at2759"/>
<keyword evidence="3" id="KW-0813">Transport</keyword>
<feature type="transmembrane region" description="Helical" evidence="11">
    <location>
        <begin position="178"/>
        <end position="198"/>
    </location>
</feature>
<evidence type="ECO:0000256" key="3">
    <source>
        <dbReference type="ARBA" id="ARBA00022448"/>
    </source>
</evidence>
<dbReference type="HOGENOM" id="CLU_057784_0_0_1"/>
<sequence length="211" mass="24788">MNIFRILGDISHLISILILIHAVSTTKSAQGISLKTQAAYVVVFVSRYLDLFFRYVSLYNTLMKLFFIVSSIYVVFLLNRYKKNSEKTNDIFPVWYLFGGAFVFALIFNYEFSIVEILWSFSLWLESVAIIPQLVVLQRTGEAQLLTTHYIFALGLYRALYIPNWIYRYYTEGRMDKIAVISGILQTIVYSDFFYIYYKKVVKNLKFKLPE</sequence>
<proteinExistence type="inferred from homology"/>
<name>C4R8W5_KOMPG</name>